<reference evidence="1 2" key="1">
    <citation type="submission" date="2019-05" db="EMBL/GenBank/DDBJ databases">
        <title>Another draft genome of Portunus trituberculatus and its Hox gene families provides insights of decapod evolution.</title>
        <authorList>
            <person name="Jeong J.-H."/>
            <person name="Song I."/>
            <person name="Kim S."/>
            <person name="Choi T."/>
            <person name="Kim D."/>
            <person name="Ryu S."/>
            <person name="Kim W."/>
        </authorList>
    </citation>
    <scope>NUCLEOTIDE SEQUENCE [LARGE SCALE GENOMIC DNA]</scope>
    <source>
        <tissue evidence="1">Muscle</tissue>
    </source>
</reference>
<proteinExistence type="predicted"/>
<keyword evidence="2" id="KW-1185">Reference proteome</keyword>
<evidence type="ECO:0000313" key="2">
    <source>
        <dbReference type="Proteomes" id="UP000324222"/>
    </source>
</evidence>
<evidence type="ECO:0000313" key="1">
    <source>
        <dbReference type="EMBL" id="MPC48450.1"/>
    </source>
</evidence>
<dbReference type="Proteomes" id="UP000324222">
    <property type="component" value="Unassembled WGS sequence"/>
</dbReference>
<sequence length="46" mass="5653">MILDFHQSIFYASYIYFNLLSHMMHFHIHSAYYLVILHSFRNLCVD</sequence>
<dbReference type="AlphaFoldDB" id="A0A5B7FL79"/>
<name>A0A5B7FL79_PORTR</name>
<organism evidence="1 2">
    <name type="scientific">Portunus trituberculatus</name>
    <name type="common">Swimming crab</name>
    <name type="synonym">Neptunus trituberculatus</name>
    <dbReference type="NCBI Taxonomy" id="210409"/>
    <lineage>
        <taxon>Eukaryota</taxon>
        <taxon>Metazoa</taxon>
        <taxon>Ecdysozoa</taxon>
        <taxon>Arthropoda</taxon>
        <taxon>Crustacea</taxon>
        <taxon>Multicrustacea</taxon>
        <taxon>Malacostraca</taxon>
        <taxon>Eumalacostraca</taxon>
        <taxon>Eucarida</taxon>
        <taxon>Decapoda</taxon>
        <taxon>Pleocyemata</taxon>
        <taxon>Brachyura</taxon>
        <taxon>Eubrachyura</taxon>
        <taxon>Portunoidea</taxon>
        <taxon>Portunidae</taxon>
        <taxon>Portuninae</taxon>
        <taxon>Portunus</taxon>
    </lineage>
</organism>
<accession>A0A5B7FL79</accession>
<gene>
    <name evidence="1" type="ORF">E2C01_042223</name>
</gene>
<dbReference type="EMBL" id="VSRR010008286">
    <property type="protein sequence ID" value="MPC48450.1"/>
    <property type="molecule type" value="Genomic_DNA"/>
</dbReference>
<comment type="caution">
    <text evidence="1">The sequence shown here is derived from an EMBL/GenBank/DDBJ whole genome shotgun (WGS) entry which is preliminary data.</text>
</comment>
<protein>
    <submittedName>
        <fullName evidence="1">Uncharacterized protein</fullName>
    </submittedName>
</protein>